<reference evidence="3" key="2">
    <citation type="journal article" date="2016" name="Sci. Rep.">
        <title>Dictyocaulus viviparus genome, variome and transcriptome elucidate lungworm biology and support future intervention.</title>
        <authorList>
            <person name="McNulty S.N."/>
            <person name="Strube C."/>
            <person name="Rosa B.A."/>
            <person name="Martin J.C."/>
            <person name="Tyagi R."/>
            <person name="Choi Y.J."/>
            <person name="Wang Q."/>
            <person name="Hallsworth Pepin K."/>
            <person name="Zhang X."/>
            <person name="Ozersky P."/>
            <person name="Wilson R.K."/>
            <person name="Sternberg P.W."/>
            <person name="Gasser R.B."/>
            <person name="Mitreva M."/>
        </authorList>
    </citation>
    <scope>NUCLEOTIDE SEQUENCE [LARGE SCALE GENOMIC DNA]</scope>
    <source>
        <strain evidence="3">HannoverDv2000</strain>
    </source>
</reference>
<accession>A0A0D8XCC0</accession>
<dbReference type="STRING" id="29172.A0A0D8XCC0"/>
<feature type="region of interest" description="Disordered" evidence="1">
    <location>
        <begin position="74"/>
        <end position="102"/>
    </location>
</feature>
<feature type="compositionally biased region" description="Basic and acidic residues" evidence="1">
    <location>
        <begin position="451"/>
        <end position="461"/>
    </location>
</feature>
<keyword evidence="3" id="KW-1185">Reference proteome</keyword>
<feature type="compositionally biased region" description="Basic residues" evidence="1">
    <location>
        <begin position="398"/>
        <end position="408"/>
    </location>
</feature>
<gene>
    <name evidence="2" type="ORF">DICVIV_11785</name>
</gene>
<name>A0A0D8XCC0_DICVI</name>
<protein>
    <submittedName>
        <fullName evidence="2">Uncharacterized protein</fullName>
    </submittedName>
</protein>
<feature type="compositionally biased region" description="Polar residues" evidence="1">
    <location>
        <begin position="502"/>
        <end position="512"/>
    </location>
</feature>
<feature type="compositionally biased region" description="Low complexity" evidence="1">
    <location>
        <begin position="409"/>
        <end position="424"/>
    </location>
</feature>
<sequence>MYPRHTYSGYHPNSVGTWNKATIPQNSQGIAYAFSYAHPEMAYVEKTFSNPYGNVYAAAENDYYRQHYITSGSQQDSYNRHCSNIPNTARPPPPLKPDNADNTFHASLSMLENPTQNSAAAYTANWVSSTSSIPPELRDEPEVPSFNGLAHSGYRDDLVAGASAVFTPPASTFAEQFSSLSVHEKQWSNLGQSKNGGVSGCQGGRRRIDACDRHGHQSSKELTWDERIRKGAVQKERVEQRGLDKSDKSEKMERDCRDTNLGSSRRRGQRGGRSTISNSEPVARPLPSFAQRDMVSCKNGRDQMINRSSRAHCYRSGDKKNPFERRQRIMELRSPQYYHQGIPLMMSQGSYYNAGPNPLPCMAQQDQRFRNTWLDANFGLNYNHIQMNDYSTFAPRGQRCRPHSRGRSGYRYAGRSGYHYSGRSQFAKESSKTRSEDQSALDRNQSVGIRSDIKQDESPKVDEEDVWEFQTKDREQKRNSPLIYWPFEDEKRQEEENEDKFNISSRDATTDATVELEAPRVSVSR</sequence>
<evidence type="ECO:0000313" key="3">
    <source>
        <dbReference type="Proteomes" id="UP000053766"/>
    </source>
</evidence>
<organism evidence="2 3">
    <name type="scientific">Dictyocaulus viviparus</name>
    <name type="common">Bovine lungworm</name>
    <dbReference type="NCBI Taxonomy" id="29172"/>
    <lineage>
        <taxon>Eukaryota</taxon>
        <taxon>Metazoa</taxon>
        <taxon>Ecdysozoa</taxon>
        <taxon>Nematoda</taxon>
        <taxon>Chromadorea</taxon>
        <taxon>Rhabditida</taxon>
        <taxon>Rhabditina</taxon>
        <taxon>Rhabditomorpha</taxon>
        <taxon>Strongyloidea</taxon>
        <taxon>Metastrongylidae</taxon>
        <taxon>Dictyocaulus</taxon>
    </lineage>
</organism>
<proteinExistence type="predicted"/>
<dbReference type="OrthoDB" id="5844244at2759"/>
<evidence type="ECO:0000313" key="2">
    <source>
        <dbReference type="EMBL" id="KJH42233.1"/>
    </source>
</evidence>
<evidence type="ECO:0000256" key="1">
    <source>
        <dbReference type="SAM" id="MobiDB-lite"/>
    </source>
</evidence>
<reference evidence="2 3" key="1">
    <citation type="submission" date="2013-11" db="EMBL/GenBank/DDBJ databases">
        <title>Draft genome of the bovine lungworm Dictyocaulus viviparus.</title>
        <authorList>
            <person name="Mitreva M."/>
        </authorList>
    </citation>
    <scope>NUCLEOTIDE SEQUENCE [LARGE SCALE GENOMIC DNA]</scope>
    <source>
        <strain evidence="2 3">HannoverDv2000</strain>
    </source>
</reference>
<dbReference type="EMBL" id="KN716692">
    <property type="protein sequence ID" value="KJH42233.1"/>
    <property type="molecule type" value="Genomic_DNA"/>
</dbReference>
<feature type="region of interest" description="Disordered" evidence="1">
    <location>
        <begin position="233"/>
        <end position="291"/>
    </location>
</feature>
<feature type="compositionally biased region" description="Basic and acidic residues" evidence="1">
    <location>
        <begin position="233"/>
        <end position="258"/>
    </location>
</feature>
<feature type="compositionally biased region" description="Polar residues" evidence="1">
    <location>
        <begin position="74"/>
        <end position="87"/>
    </location>
</feature>
<dbReference type="Proteomes" id="UP000053766">
    <property type="component" value="Unassembled WGS sequence"/>
</dbReference>
<dbReference type="AlphaFoldDB" id="A0A0D8XCC0"/>
<feature type="region of interest" description="Disordered" evidence="1">
    <location>
        <begin position="395"/>
        <end position="525"/>
    </location>
</feature>